<reference evidence="1" key="1">
    <citation type="journal article" date="2012" name="PLoS ONE">
        <title>Gene sets for utilization of primary and secondary nutrition supplies in the distal gut of endangered iberian lynx.</title>
        <authorList>
            <person name="Alcaide M."/>
            <person name="Messina E."/>
            <person name="Richter M."/>
            <person name="Bargiela R."/>
            <person name="Peplies J."/>
            <person name="Huws S.A."/>
            <person name="Newbold C.J."/>
            <person name="Golyshin P.N."/>
            <person name="Simon M.A."/>
            <person name="Lopez G."/>
            <person name="Yakimov M.M."/>
            <person name="Ferrer M."/>
        </authorList>
    </citation>
    <scope>NUCLEOTIDE SEQUENCE</scope>
</reference>
<evidence type="ECO:0000313" key="1">
    <source>
        <dbReference type="EMBL" id="EJW92341.1"/>
    </source>
</evidence>
<dbReference type="EMBL" id="AMCI01007601">
    <property type="protein sequence ID" value="EJW92341.1"/>
    <property type="molecule type" value="Genomic_DNA"/>
</dbReference>
<proteinExistence type="predicted"/>
<comment type="caution">
    <text evidence="1">The sequence shown here is derived from an EMBL/GenBank/DDBJ whole genome shotgun (WGS) entry which is preliminary data.</text>
</comment>
<accession>J9FBR9</accession>
<name>J9FBR9_9ZZZZ</name>
<dbReference type="AlphaFoldDB" id="J9FBR9"/>
<gene>
    <name evidence="1" type="ORF">EVA_19552</name>
</gene>
<sequence>MTNLRHFYLRFYSFYLYIFQTERKVNTFILNKQIFPKNNSINTPIFLHLIIL</sequence>
<protein>
    <submittedName>
        <fullName evidence="1">Uncharacterized protein</fullName>
    </submittedName>
</protein>
<organism evidence="1">
    <name type="scientific">gut metagenome</name>
    <dbReference type="NCBI Taxonomy" id="749906"/>
    <lineage>
        <taxon>unclassified sequences</taxon>
        <taxon>metagenomes</taxon>
        <taxon>organismal metagenomes</taxon>
    </lineage>
</organism>